<reference evidence="9" key="2">
    <citation type="journal article" date="2022" name="Res Sq">
        <title>Evolution of multicellular longitudinally dividing oral cavity symbionts (Neisseriaceae).</title>
        <authorList>
            <person name="Nyongesa S."/>
            <person name="Weber P."/>
            <person name="Bernet E."/>
            <person name="Pullido F."/>
            <person name="Nieckarz M."/>
            <person name="Delaby M."/>
            <person name="Nieves C."/>
            <person name="Viehboeck T."/>
            <person name="Krause N."/>
            <person name="Rivera-Millot A."/>
            <person name="Nakamura A."/>
            <person name="Vischer N."/>
            <person name="VanNieuwenhze M."/>
            <person name="Brun Y."/>
            <person name="Cava F."/>
            <person name="Bulgheresi S."/>
            <person name="Veyrier F."/>
        </authorList>
    </citation>
    <scope>NUCLEOTIDE SEQUENCE</scope>
    <source>
        <strain evidence="9">SAG 1488-6</strain>
    </source>
</reference>
<evidence type="ECO:0000256" key="2">
    <source>
        <dbReference type="ARBA" id="ARBA00004963"/>
    </source>
</evidence>
<dbReference type="EMBL" id="CP091512">
    <property type="protein sequence ID" value="UOO93716.1"/>
    <property type="molecule type" value="Genomic_DNA"/>
</dbReference>
<dbReference type="Pfam" id="PF16123">
    <property type="entry name" value="HAGH_C"/>
    <property type="match status" value="1"/>
</dbReference>
<evidence type="ECO:0000256" key="6">
    <source>
        <dbReference type="ARBA" id="ARBA00022833"/>
    </source>
</evidence>
<dbReference type="InterPro" id="IPR050110">
    <property type="entry name" value="Glyoxalase_II_hydrolase"/>
</dbReference>
<comment type="similarity">
    <text evidence="3 7">Belongs to the metallo-beta-lactamase superfamily. Glyoxalase II family.</text>
</comment>
<feature type="binding site" evidence="7">
    <location>
        <position position="54"/>
    </location>
    <ligand>
        <name>Zn(2+)</name>
        <dbReference type="ChEBI" id="CHEBI:29105"/>
        <label>1</label>
    </ligand>
</feature>
<dbReference type="CDD" id="cd07723">
    <property type="entry name" value="hydroxyacylglutathione_hydrolase_MBL-fold"/>
    <property type="match status" value="1"/>
</dbReference>
<evidence type="ECO:0000256" key="3">
    <source>
        <dbReference type="ARBA" id="ARBA00006759"/>
    </source>
</evidence>
<feature type="binding site" evidence="7">
    <location>
        <position position="168"/>
    </location>
    <ligand>
        <name>Zn(2+)</name>
        <dbReference type="ChEBI" id="CHEBI:29105"/>
        <label>2</label>
    </ligand>
</feature>
<evidence type="ECO:0000256" key="5">
    <source>
        <dbReference type="ARBA" id="ARBA00022801"/>
    </source>
</evidence>
<comment type="cofactor">
    <cofactor evidence="7">
        <name>Zn(2+)</name>
        <dbReference type="ChEBI" id="CHEBI:29105"/>
    </cofactor>
    <text evidence="7">Binds 2 Zn(2+) ions per subunit.</text>
</comment>
<name>A0ABY4ED98_VITST</name>
<evidence type="ECO:0000313" key="10">
    <source>
        <dbReference type="Proteomes" id="UP000832034"/>
    </source>
</evidence>
<feature type="binding site" evidence="7">
    <location>
        <position position="56"/>
    </location>
    <ligand>
        <name>Zn(2+)</name>
        <dbReference type="ChEBI" id="CHEBI:29105"/>
        <label>2</label>
    </ligand>
</feature>
<evidence type="ECO:0000256" key="4">
    <source>
        <dbReference type="ARBA" id="ARBA00022723"/>
    </source>
</evidence>
<feature type="binding site" evidence="7">
    <location>
        <position position="130"/>
    </location>
    <ligand>
        <name>Zn(2+)</name>
        <dbReference type="ChEBI" id="CHEBI:29105"/>
        <label>1</label>
    </ligand>
</feature>
<accession>A0ABY4ED98</accession>
<comment type="pathway">
    <text evidence="2 7">Secondary metabolite metabolism; methylglyoxal degradation; (R)-lactate from methylglyoxal: step 2/2.</text>
</comment>
<dbReference type="Proteomes" id="UP000832034">
    <property type="component" value="Chromosome"/>
</dbReference>
<evidence type="ECO:0000313" key="9">
    <source>
        <dbReference type="EMBL" id="UOO93716.1"/>
    </source>
</evidence>
<dbReference type="GO" id="GO:0004416">
    <property type="term" value="F:hydroxyacylglutathione hydrolase activity"/>
    <property type="evidence" value="ECO:0007669"/>
    <property type="project" value="UniProtKB-EC"/>
</dbReference>
<proteinExistence type="inferred from homology"/>
<dbReference type="InterPro" id="IPR001279">
    <property type="entry name" value="Metallo-B-lactamas"/>
</dbReference>
<dbReference type="PIRSF" id="PIRSF005457">
    <property type="entry name" value="Glx"/>
    <property type="match status" value="1"/>
</dbReference>
<feature type="binding site" evidence="7">
    <location>
        <position position="107"/>
    </location>
    <ligand>
        <name>Zn(2+)</name>
        <dbReference type="ChEBI" id="CHEBI:29105"/>
        <label>1</label>
    </ligand>
</feature>
<sequence length="250" mass="27321">MTITPIPAFNDNYIWLMQANEQAVCVDPGEAAPVLAYLQQHRLSLHSILITHHHRDHIGGVADLQEAFPDAIIYGPEDIACVTQAMQEGDVLDVLGEPVVVWEVPGHTHNHIAYLLTIHGTAAPHVFCGDTLFSAGCGRVFCGTIEQLQHSLARFQSLPDATLFYPAHEYTASNLRFALSVEPDNQAAIAALAVATDTPTLPVTLAHEKAINPFLRLDSEQIQQQVALQGMSMINDAAVFASLRQLKNQF</sequence>
<organism evidence="9 10">
    <name type="scientific">Vitreoscilla stercoraria</name>
    <dbReference type="NCBI Taxonomy" id="61"/>
    <lineage>
        <taxon>Bacteria</taxon>
        <taxon>Pseudomonadati</taxon>
        <taxon>Pseudomonadota</taxon>
        <taxon>Betaproteobacteria</taxon>
        <taxon>Neisseriales</taxon>
        <taxon>Neisseriaceae</taxon>
        <taxon>Vitreoscilla</taxon>
    </lineage>
</organism>
<dbReference type="PANTHER" id="PTHR43705:SF1">
    <property type="entry name" value="HYDROXYACYLGLUTATHIONE HYDROLASE GLOB"/>
    <property type="match status" value="1"/>
</dbReference>
<feature type="domain" description="Metallo-beta-lactamase" evidence="8">
    <location>
        <begin position="11"/>
        <end position="168"/>
    </location>
</feature>
<dbReference type="SUPFAM" id="SSF56281">
    <property type="entry name" value="Metallo-hydrolase/oxidoreductase"/>
    <property type="match status" value="1"/>
</dbReference>
<keyword evidence="10" id="KW-1185">Reference proteome</keyword>
<dbReference type="InterPro" id="IPR036866">
    <property type="entry name" value="RibonucZ/Hydroxyglut_hydro"/>
</dbReference>
<evidence type="ECO:0000256" key="7">
    <source>
        <dbReference type="HAMAP-Rule" id="MF_01374"/>
    </source>
</evidence>
<comment type="catalytic activity">
    <reaction evidence="1 7">
        <text>an S-(2-hydroxyacyl)glutathione + H2O = a 2-hydroxy carboxylate + glutathione + H(+)</text>
        <dbReference type="Rhea" id="RHEA:21864"/>
        <dbReference type="ChEBI" id="CHEBI:15377"/>
        <dbReference type="ChEBI" id="CHEBI:15378"/>
        <dbReference type="ChEBI" id="CHEBI:57925"/>
        <dbReference type="ChEBI" id="CHEBI:58896"/>
        <dbReference type="ChEBI" id="CHEBI:71261"/>
        <dbReference type="EC" id="3.1.2.6"/>
    </reaction>
</comment>
<dbReference type="EC" id="3.1.2.6" evidence="7"/>
<dbReference type="Gene3D" id="3.60.15.10">
    <property type="entry name" value="Ribonuclease Z/Hydroxyacylglutathione hydrolase-like"/>
    <property type="match status" value="1"/>
</dbReference>
<evidence type="ECO:0000259" key="8">
    <source>
        <dbReference type="SMART" id="SM00849"/>
    </source>
</evidence>
<dbReference type="HAMAP" id="MF_01374">
    <property type="entry name" value="Glyoxalase_2"/>
    <property type="match status" value="1"/>
</dbReference>
<feature type="binding site" evidence="7">
    <location>
        <position position="52"/>
    </location>
    <ligand>
        <name>Zn(2+)</name>
        <dbReference type="ChEBI" id="CHEBI:29105"/>
        <label>1</label>
    </ligand>
</feature>
<keyword evidence="5 7" id="KW-0378">Hydrolase</keyword>
<dbReference type="InterPro" id="IPR017782">
    <property type="entry name" value="Hydroxyacylglutathione_Hdrlase"/>
</dbReference>
<feature type="binding site" evidence="7">
    <location>
        <position position="130"/>
    </location>
    <ligand>
        <name>Zn(2+)</name>
        <dbReference type="ChEBI" id="CHEBI:29105"/>
        <label>2</label>
    </ligand>
</feature>
<comment type="function">
    <text evidence="7">Thiolesterase that catalyzes the hydrolysis of S-D-lactoyl-glutathione to form glutathione and D-lactic acid.</text>
</comment>
<feature type="binding site" evidence="7">
    <location>
        <position position="57"/>
    </location>
    <ligand>
        <name>Zn(2+)</name>
        <dbReference type="ChEBI" id="CHEBI:29105"/>
        <label>2</label>
    </ligand>
</feature>
<dbReference type="PANTHER" id="PTHR43705">
    <property type="entry name" value="HYDROXYACYLGLUTATHIONE HYDROLASE"/>
    <property type="match status" value="1"/>
</dbReference>
<protein>
    <recommendedName>
        <fullName evidence="7">Hydroxyacylglutathione hydrolase</fullName>
        <ecNumber evidence="7">3.1.2.6</ecNumber>
    </recommendedName>
    <alternativeName>
        <fullName evidence="7">Glyoxalase II</fullName>
        <shortName evidence="7">Glx II</shortName>
    </alternativeName>
</protein>
<keyword evidence="6 7" id="KW-0862">Zinc</keyword>
<dbReference type="Pfam" id="PF00753">
    <property type="entry name" value="Lactamase_B"/>
    <property type="match status" value="1"/>
</dbReference>
<comment type="subunit">
    <text evidence="7">Monomer.</text>
</comment>
<dbReference type="InterPro" id="IPR032282">
    <property type="entry name" value="HAGH_C"/>
</dbReference>
<evidence type="ECO:0000256" key="1">
    <source>
        <dbReference type="ARBA" id="ARBA00001623"/>
    </source>
</evidence>
<reference evidence="9" key="1">
    <citation type="submission" date="2021-12" db="EMBL/GenBank/DDBJ databases">
        <authorList>
            <person name="Veyrier F.J."/>
        </authorList>
    </citation>
    <scope>NUCLEOTIDE SEQUENCE</scope>
    <source>
        <strain evidence="9">SAG 1488-6</strain>
    </source>
</reference>
<dbReference type="NCBIfam" id="TIGR03413">
    <property type="entry name" value="GSH_gloB"/>
    <property type="match status" value="1"/>
</dbReference>
<keyword evidence="4 7" id="KW-0479">Metal-binding</keyword>
<dbReference type="RefSeq" id="WP_026353650.1">
    <property type="nucleotide sequence ID" value="NZ_CP091512.1"/>
</dbReference>
<dbReference type="SMART" id="SM00849">
    <property type="entry name" value="Lactamase_B"/>
    <property type="match status" value="1"/>
</dbReference>
<dbReference type="InterPro" id="IPR035680">
    <property type="entry name" value="Clx_II_MBL"/>
</dbReference>
<gene>
    <name evidence="7 9" type="primary">gloB</name>
    <name evidence="9" type="ORF">LVJ81_07555</name>
</gene>